<evidence type="ECO:0000313" key="5">
    <source>
        <dbReference type="Proteomes" id="UP001149954"/>
    </source>
</evidence>
<dbReference type="Proteomes" id="UP001149954">
    <property type="component" value="Unassembled WGS sequence"/>
</dbReference>
<accession>A0A9W9XIZ1</accession>
<dbReference type="Gene3D" id="3.30.9.30">
    <property type="match status" value="1"/>
</dbReference>
<sequence length="107" mass="11557">MATNGTNGTNDGYQQLDVVIVGGGIDGHAVATSLRRQGHIVTIHKRADFAGEVGASIPCAANGIRWLEMWKVDIELGDPVLLKKLYHETNFLLDRGNITGDPSKVEM</sequence>
<proteinExistence type="inferred from homology"/>
<dbReference type="Gene3D" id="3.50.50.60">
    <property type="entry name" value="FAD/NAD(P)-binding domain"/>
    <property type="match status" value="1"/>
</dbReference>
<name>A0A9W9XIZ1_9EURO</name>
<comment type="caution">
    <text evidence="4">The sequence shown here is derived from an EMBL/GenBank/DDBJ whole genome shotgun (WGS) entry which is preliminary data.</text>
</comment>
<evidence type="ECO:0000313" key="4">
    <source>
        <dbReference type="EMBL" id="KAJ5493693.1"/>
    </source>
</evidence>
<dbReference type="InterPro" id="IPR036188">
    <property type="entry name" value="FAD/NAD-bd_sf"/>
</dbReference>
<dbReference type="InterPro" id="IPR050493">
    <property type="entry name" value="FAD-dep_Monooxygenase_BioMet"/>
</dbReference>
<keyword evidence="3" id="KW-0503">Monooxygenase</keyword>
<dbReference type="OrthoDB" id="1047367at2759"/>
<dbReference type="EMBL" id="JAPWDS010000006">
    <property type="protein sequence ID" value="KAJ5493693.1"/>
    <property type="molecule type" value="Genomic_DNA"/>
</dbReference>
<dbReference type="GO" id="GO:0004497">
    <property type="term" value="F:monooxygenase activity"/>
    <property type="evidence" value="ECO:0007669"/>
    <property type="project" value="UniProtKB-KW"/>
</dbReference>
<dbReference type="PANTHER" id="PTHR13789:SF172">
    <property type="entry name" value="HYDROXYLASE, PUTATIVE (AFU_ORTHOLOGUE AFUA_1G12410)-RELATED"/>
    <property type="match status" value="1"/>
</dbReference>
<reference evidence="4" key="1">
    <citation type="submission" date="2022-12" db="EMBL/GenBank/DDBJ databases">
        <authorList>
            <person name="Petersen C."/>
        </authorList>
    </citation>
    <scope>NUCLEOTIDE SEQUENCE</scope>
    <source>
        <strain evidence="4">IBT 29495</strain>
    </source>
</reference>
<evidence type="ECO:0000256" key="2">
    <source>
        <dbReference type="ARBA" id="ARBA00023002"/>
    </source>
</evidence>
<comment type="similarity">
    <text evidence="1">Belongs to the paxM FAD-dependent monooxygenase family.</text>
</comment>
<dbReference type="PANTHER" id="PTHR13789">
    <property type="entry name" value="MONOOXYGENASE"/>
    <property type="match status" value="1"/>
</dbReference>
<dbReference type="SUPFAM" id="SSF51905">
    <property type="entry name" value="FAD/NAD(P)-binding domain"/>
    <property type="match status" value="1"/>
</dbReference>
<evidence type="ECO:0000256" key="1">
    <source>
        <dbReference type="ARBA" id="ARBA00007992"/>
    </source>
</evidence>
<reference evidence="4" key="2">
    <citation type="journal article" date="2023" name="IMA Fungus">
        <title>Comparative genomic study of the Penicillium genus elucidates a diverse pangenome and 15 lateral gene transfer events.</title>
        <authorList>
            <person name="Petersen C."/>
            <person name="Sorensen T."/>
            <person name="Nielsen M.R."/>
            <person name="Sondergaard T.E."/>
            <person name="Sorensen J.L."/>
            <person name="Fitzpatrick D.A."/>
            <person name="Frisvad J.C."/>
            <person name="Nielsen K.L."/>
        </authorList>
    </citation>
    <scope>NUCLEOTIDE SEQUENCE</scope>
    <source>
        <strain evidence="4">IBT 29495</strain>
    </source>
</reference>
<keyword evidence="5" id="KW-1185">Reference proteome</keyword>
<keyword evidence="2" id="KW-0560">Oxidoreductase</keyword>
<evidence type="ECO:0000256" key="3">
    <source>
        <dbReference type="ARBA" id="ARBA00023033"/>
    </source>
</evidence>
<protein>
    <submittedName>
        <fullName evidence="4">Salicylate hydroxylase</fullName>
    </submittedName>
</protein>
<gene>
    <name evidence="4" type="ORF">N7463_009780</name>
</gene>
<organism evidence="4 5">
    <name type="scientific">Penicillium fimorum</name>
    <dbReference type="NCBI Taxonomy" id="1882269"/>
    <lineage>
        <taxon>Eukaryota</taxon>
        <taxon>Fungi</taxon>
        <taxon>Dikarya</taxon>
        <taxon>Ascomycota</taxon>
        <taxon>Pezizomycotina</taxon>
        <taxon>Eurotiomycetes</taxon>
        <taxon>Eurotiomycetidae</taxon>
        <taxon>Eurotiales</taxon>
        <taxon>Aspergillaceae</taxon>
        <taxon>Penicillium</taxon>
    </lineage>
</organism>
<dbReference type="AlphaFoldDB" id="A0A9W9XIZ1"/>